<dbReference type="Gene3D" id="3.30.530.20">
    <property type="match status" value="1"/>
</dbReference>
<dbReference type="RefSeq" id="WP_260977118.1">
    <property type="nucleotide sequence ID" value="NZ_JAOANI010000028.1"/>
</dbReference>
<sequence length="203" mass="23767">MKKLLAGLVAVVTLSVVILIAQAQRHVVTSHSVVINAPIKEVWDFLSDNRHAKGWSVIFDHIRPLESSPVAEGQIGALRRCFRNDNEEGFFWDERTLTTEPYKRRTLRTYNVSNTSWELFERFQFTAYQLYEDLGNGTTRLTFEGDLDDHTKYSVFEHFVFWVSQFEGERVFRLNLENIKAMIEQKDAFDRPHPWEPHSPFDA</sequence>
<gene>
    <name evidence="1" type="ORF">NYR02_14755</name>
</gene>
<accession>A0A9X2WH14</accession>
<comment type="caution">
    <text evidence="1">The sequence shown here is derived from an EMBL/GenBank/DDBJ whole genome shotgun (WGS) entry which is preliminary data.</text>
</comment>
<proteinExistence type="predicted"/>
<organism evidence="1 2">
    <name type="scientific">Thalassolituus pacificus</name>
    <dbReference type="NCBI Taxonomy" id="2975440"/>
    <lineage>
        <taxon>Bacteria</taxon>
        <taxon>Pseudomonadati</taxon>
        <taxon>Pseudomonadota</taxon>
        <taxon>Gammaproteobacteria</taxon>
        <taxon>Oceanospirillales</taxon>
        <taxon>Oceanospirillaceae</taxon>
        <taxon>Thalassolituus</taxon>
    </lineage>
</organism>
<dbReference type="AlphaFoldDB" id="A0A9X2WH14"/>
<dbReference type="SUPFAM" id="SSF55961">
    <property type="entry name" value="Bet v1-like"/>
    <property type="match status" value="1"/>
</dbReference>
<reference evidence="1" key="1">
    <citation type="journal article" date="2022" name="Front. Microbiol.">
        <title>Genome-based taxonomic rearrangement of Oceanobacter-related bacteria including the description of Thalassolituus hydrocarbonoclasticus sp. nov. and Thalassolituus pacificus sp. nov. and emended description of the genus Thalassolituus.</title>
        <authorList>
            <person name="Dong C."/>
            <person name="Wei L."/>
            <person name="Wang J."/>
            <person name="Lai Q."/>
            <person name="Huang Z."/>
            <person name="Shao Z."/>
        </authorList>
    </citation>
    <scope>NUCLEOTIDE SEQUENCE</scope>
    <source>
        <strain evidence="1">59MF3M-4</strain>
    </source>
</reference>
<dbReference type="EMBL" id="JAOANI010000028">
    <property type="protein sequence ID" value="MCT7360279.1"/>
    <property type="molecule type" value="Genomic_DNA"/>
</dbReference>
<protein>
    <submittedName>
        <fullName evidence="1">Uncharacterized protein</fullName>
    </submittedName>
</protein>
<keyword evidence="2" id="KW-1185">Reference proteome</keyword>
<reference evidence="1" key="2">
    <citation type="submission" date="2022-08" db="EMBL/GenBank/DDBJ databases">
        <authorList>
            <person name="Dong C."/>
        </authorList>
    </citation>
    <scope>NUCLEOTIDE SEQUENCE</scope>
    <source>
        <strain evidence="1">59MF3M-4</strain>
    </source>
</reference>
<name>A0A9X2WH14_9GAMM</name>
<evidence type="ECO:0000313" key="2">
    <source>
        <dbReference type="Proteomes" id="UP001147830"/>
    </source>
</evidence>
<dbReference type="InterPro" id="IPR023393">
    <property type="entry name" value="START-like_dom_sf"/>
</dbReference>
<evidence type="ECO:0000313" key="1">
    <source>
        <dbReference type="EMBL" id="MCT7360279.1"/>
    </source>
</evidence>
<dbReference type="Proteomes" id="UP001147830">
    <property type="component" value="Unassembled WGS sequence"/>
</dbReference>